<dbReference type="EMBL" id="CAUYUJ010007191">
    <property type="protein sequence ID" value="CAK0819862.1"/>
    <property type="molecule type" value="Genomic_DNA"/>
</dbReference>
<reference evidence="2" key="1">
    <citation type="submission" date="2023-10" db="EMBL/GenBank/DDBJ databases">
        <authorList>
            <person name="Chen Y."/>
            <person name="Shah S."/>
            <person name="Dougan E. K."/>
            <person name="Thang M."/>
            <person name="Chan C."/>
        </authorList>
    </citation>
    <scope>NUCLEOTIDE SEQUENCE [LARGE SCALE GENOMIC DNA]</scope>
</reference>
<dbReference type="Proteomes" id="UP001189429">
    <property type="component" value="Unassembled WGS sequence"/>
</dbReference>
<comment type="caution">
    <text evidence="2">The sequence shown here is derived from an EMBL/GenBank/DDBJ whole genome shotgun (WGS) entry which is preliminary data.</text>
</comment>
<evidence type="ECO:0000313" key="3">
    <source>
        <dbReference type="Proteomes" id="UP001189429"/>
    </source>
</evidence>
<accession>A0ABN9RL25</accession>
<evidence type="ECO:0000256" key="1">
    <source>
        <dbReference type="SAM" id="MobiDB-lite"/>
    </source>
</evidence>
<organism evidence="2 3">
    <name type="scientific">Prorocentrum cordatum</name>
    <dbReference type="NCBI Taxonomy" id="2364126"/>
    <lineage>
        <taxon>Eukaryota</taxon>
        <taxon>Sar</taxon>
        <taxon>Alveolata</taxon>
        <taxon>Dinophyceae</taxon>
        <taxon>Prorocentrales</taxon>
        <taxon>Prorocentraceae</taxon>
        <taxon>Prorocentrum</taxon>
    </lineage>
</organism>
<evidence type="ECO:0008006" key="4">
    <source>
        <dbReference type="Google" id="ProtNLM"/>
    </source>
</evidence>
<keyword evidence="3" id="KW-1185">Reference proteome</keyword>
<name>A0ABN9RL25_9DINO</name>
<protein>
    <recommendedName>
        <fullName evidence="4">F-box domain-containing protein</fullName>
    </recommendedName>
</protein>
<sequence length="339" mass="37669">MRGMSFPAVHLPATEISTYFSWRRLGPKDPPPMEGAAASPSPKRPCRAAAAPRSAPAERASAACDPLLLLSAAHLDCRTLGRAACASRQAHRDIMSDHLWRSVARQQWASTLELPSEALLCRGHFDLCRRRCELQRLSQSGVTRSRRGPIRGSTPYRELLEDLSLVVDFEVDGRSMFAGVMATSLIQPPQDRATLKSSVALSESHLCLDPPSLRGDDGGTLAMENIKVPRARLSLLLFRRSTGRFMVVCCRTPAEIPWWSGVLPDYDKLLQFFPQAPRFCVRYPMDDIFYPGDRDATIHTQEVLLGVGAGCVDLHVSLHDWHHGGEQLLAVYEEMGEWV</sequence>
<gene>
    <name evidence="2" type="ORF">PCOR1329_LOCUS21740</name>
</gene>
<proteinExistence type="predicted"/>
<feature type="region of interest" description="Disordered" evidence="1">
    <location>
        <begin position="30"/>
        <end position="52"/>
    </location>
</feature>
<feature type="compositionally biased region" description="Low complexity" evidence="1">
    <location>
        <begin position="36"/>
        <end position="52"/>
    </location>
</feature>
<evidence type="ECO:0000313" key="2">
    <source>
        <dbReference type="EMBL" id="CAK0819862.1"/>
    </source>
</evidence>